<gene>
    <name evidence="2" type="ORF">NPIL_524291</name>
</gene>
<feature type="region of interest" description="Disordered" evidence="1">
    <location>
        <begin position="1"/>
        <end position="150"/>
    </location>
</feature>
<dbReference type="EMBL" id="BMAW01055299">
    <property type="protein sequence ID" value="GFT00215.1"/>
    <property type="molecule type" value="Genomic_DNA"/>
</dbReference>
<evidence type="ECO:0000313" key="3">
    <source>
        <dbReference type="Proteomes" id="UP000887013"/>
    </source>
</evidence>
<feature type="compositionally biased region" description="Basic and acidic residues" evidence="1">
    <location>
        <begin position="1"/>
        <end position="17"/>
    </location>
</feature>
<protein>
    <submittedName>
        <fullName evidence="2">Uncharacterized protein</fullName>
    </submittedName>
</protein>
<evidence type="ECO:0000256" key="1">
    <source>
        <dbReference type="SAM" id="MobiDB-lite"/>
    </source>
</evidence>
<dbReference type="AlphaFoldDB" id="A0A8X6N8W5"/>
<sequence>MRSEGSIESSNNHERQHQSKRRPPVRRNWRNRSAPSSLIENTEVKRRSHESCKWRKRPIPVSLLSGPRTRKLTRREAADESEVLSGSSSPCPPREAADNNRRSYPYQLRSRRHIKEGQEQSRRSSPYPLRNRLRISERQTATGRTSPYLT</sequence>
<dbReference type="Proteomes" id="UP000887013">
    <property type="component" value="Unassembled WGS sequence"/>
</dbReference>
<name>A0A8X6N8W5_NEPPI</name>
<reference evidence="2" key="1">
    <citation type="submission" date="2020-08" db="EMBL/GenBank/DDBJ databases">
        <title>Multicomponent nature underlies the extraordinary mechanical properties of spider dragline silk.</title>
        <authorList>
            <person name="Kono N."/>
            <person name="Nakamura H."/>
            <person name="Mori M."/>
            <person name="Yoshida Y."/>
            <person name="Ohtoshi R."/>
            <person name="Malay A.D."/>
            <person name="Moran D.A.P."/>
            <person name="Tomita M."/>
            <person name="Numata K."/>
            <person name="Arakawa K."/>
        </authorList>
    </citation>
    <scope>NUCLEOTIDE SEQUENCE</scope>
</reference>
<accession>A0A8X6N8W5</accession>
<comment type="caution">
    <text evidence="2">The sequence shown here is derived from an EMBL/GenBank/DDBJ whole genome shotgun (WGS) entry which is preliminary data.</text>
</comment>
<organism evidence="2 3">
    <name type="scientific">Nephila pilipes</name>
    <name type="common">Giant wood spider</name>
    <name type="synonym">Nephila maculata</name>
    <dbReference type="NCBI Taxonomy" id="299642"/>
    <lineage>
        <taxon>Eukaryota</taxon>
        <taxon>Metazoa</taxon>
        <taxon>Ecdysozoa</taxon>
        <taxon>Arthropoda</taxon>
        <taxon>Chelicerata</taxon>
        <taxon>Arachnida</taxon>
        <taxon>Araneae</taxon>
        <taxon>Araneomorphae</taxon>
        <taxon>Entelegynae</taxon>
        <taxon>Araneoidea</taxon>
        <taxon>Nephilidae</taxon>
        <taxon>Nephila</taxon>
    </lineage>
</organism>
<feature type="compositionally biased region" description="Basic and acidic residues" evidence="1">
    <location>
        <begin position="42"/>
        <end position="53"/>
    </location>
</feature>
<feature type="compositionally biased region" description="Polar residues" evidence="1">
    <location>
        <begin position="138"/>
        <end position="150"/>
    </location>
</feature>
<keyword evidence="3" id="KW-1185">Reference proteome</keyword>
<evidence type="ECO:0000313" key="2">
    <source>
        <dbReference type="EMBL" id="GFT00215.1"/>
    </source>
</evidence>
<feature type="compositionally biased region" description="Basic residues" evidence="1">
    <location>
        <begin position="18"/>
        <end position="30"/>
    </location>
</feature>
<proteinExistence type="predicted"/>